<accession>A0A974BLN3</accession>
<organism evidence="1 2">
    <name type="scientific">Sedimentibacter hydroxybenzoicus DSM 7310</name>
    <dbReference type="NCBI Taxonomy" id="1123245"/>
    <lineage>
        <taxon>Bacteria</taxon>
        <taxon>Bacillati</taxon>
        <taxon>Bacillota</taxon>
        <taxon>Tissierellia</taxon>
        <taxon>Sedimentibacter</taxon>
    </lineage>
</organism>
<dbReference type="EMBL" id="JACBNQ010000023">
    <property type="protein sequence ID" value="NYB75529.1"/>
    <property type="molecule type" value="Genomic_DNA"/>
</dbReference>
<protein>
    <submittedName>
        <fullName evidence="1">GatB/YqeY domain-containing protein</fullName>
    </submittedName>
</protein>
<evidence type="ECO:0000313" key="2">
    <source>
        <dbReference type="Proteomes" id="UP000611629"/>
    </source>
</evidence>
<dbReference type="RefSeq" id="WP_179239236.1">
    <property type="nucleotide sequence ID" value="NZ_JACBNQ010000023.1"/>
</dbReference>
<proteinExistence type="predicted"/>
<dbReference type="PANTHER" id="PTHR28055:SF1">
    <property type="entry name" value="ALTERED INHERITANCE OF MITOCHONDRIA PROTEIN 41, MITOCHONDRIAL"/>
    <property type="match status" value="1"/>
</dbReference>
<dbReference type="AlphaFoldDB" id="A0A974BLN3"/>
<sequence>MPLKEKLMADMKEAMKSKNKVNKDVITMVRAAIKQREVDDRKELNDADVIDIIAKQIKQKKDSIPDFEKGNRQDLIDLTNQEIKILLEYLPPQLSDEELDSIVRDAIEQTGAQTKKDLGKLMALIMPKVKGKADGKHVNDIVAKYIK</sequence>
<evidence type="ECO:0000313" key="1">
    <source>
        <dbReference type="EMBL" id="NYB75529.1"/>
    </source>
</evidence>
<dbReference type="Gene3D" id="1.10.1510.10">
    <property type="entry name" value="Uncharacterised protein YqeY/AIM41 PF09424, N-terminal domain"/>
    <property type="match status" value="1"/>
</dbReference>
<dbReference type="InterPro" id="IPR042184">
    <property type="entry name" value="YqeY/Aim41_N"/>
</dbReference>
<dbReference type="InterPro" id="IPR003789">
    <property type="entry name" value="Asn/Gln_tRNA_amidoTrase-B-like"/>
</dbReference>
<dbReference type="PANTHER" id="PTHR28055">
    <property type="entry name" value="ALTERED INHERITANCE OF MITOCHONDRIA PROTEIN 41, MITOCHONDRIAL"/>
    <property type="match status" value="1"/>
</dbReference>
<name>A0A974BLN3_SEDHY</name>
<gene>
    <name evidence="1" type="ORF">HZF24_15380</name>
</gene>
<dbReference type="Proteomes" id="UP000611629">
    <property type="component" value="Unassembled WGS sequence"/>
</dbReference>
<dbReference type="InterPro" id="IPR019004">
    <property type="entry name" value="YqeY/Aim41"/>
</dbReference>
<comment type="caution">
    <text evidence="1">The sequence shown here is derived from an EMBL/GenBank/DDBJ whole genome shotgun (WGS) entry which is preliminary data.</text>
</comment>
<dbReference type="Pfam" id="PF09424">
    <property type="entry name" value="YqeY"/>
    <property type="match status" value="1"/>
</dbReference>
<reference evidence="1" key="1">
    <citation type="submission" date="2020-07" db="EMBL/GenBank/DDBJ databases">
        <title>Genomic analysis of a strain of Sedimentibacter Hydroxybenzoicus DSM7310.</title>
        <authorList>
            <person name="Ma S."/>
        </authorList>
    </citation>
    <scope>NUCLEOTIDE SEQUENCE</scope>
    <source>
        <strain evidence="1">DSM 7310</strain>
    </source>
</reference>
<dbReference type="InterPro" id="IPR023168">
    <property type="entry name" value="GatB_Yqey_C_2"/>
</dbReference>
<dbReference type="GO" id="GO:0016884">
    <property type="term" value="F:carbon-nitrogen ligase activity, with glutamine as amido-N-donor"/>
    <property type="evidence" value="ECO:0007669"/>
    <property type="project" value="InterPro"/>
</dbReference>
<dbReference type="Gene3D" id="1.10.10.410">
    <property type="match status" value="1"/>
</dbReference>
<keyword evidence="2" id="KW-1185">Reference proteome</keyword>
<dbReference type="SUPFAM" id="SSF89095">
    <property type="entry name" value="GatB/YqeY motif"/>
    <property type="match status" value="1"/>
</dbReference>